<dbReference type="KEGG" id="pms:KNP414_01504"/>
<dbReference type="AlphaFoldDB" id="F8FMI5"/>
<dbReference type="HOGENOM" id="CLU_2992413_0_0_9"/>
<accession>F8FMI5</accession>
<dbReference type="EMBL" id="CP002869">
    <property type="protein sequence ID" value="AEI40068.1"/>
    <property type="molecule type" value="Genomic_DNA"/>
</dbReference>
<dbReference type="Proteomes" id="UP000006620">
    <property type="component" value="Chromosome"/>
</dbReference>
<reference evidence="2" key="1">
    <citation type="submission" date="2011-06" db="EMBL/GenBank/DDBJ databases">
        <title>Complete genome sequence of Paenibacillus mucilaginosus KNP414.</title>
        <authorList>
            <person name="Wang J."/>
            <person name="Hu S."/>
            <person name="Hu X."/>
            <person name="Zhang B."/>
            <person name="Dong D."/>
            <person name="Zhang S."/>
            <person name="Zhao K."/>
            <person name="Wu D."/>
        </authorList>
    </citation>
    <scope>NUCLEOTIDE SEQUENCE [LARGE SCALE GENOMIC DNA]</scope>
    <source>
        <strain evidence="2">KNP414</strain>
    </source>
</reference>
<evidence type="ECO:0000313" key="2">
    <source>
        <dbReference type="Proteomes" id="UP000006620"/>
    </source>
</evidence>
<proteinExistence type="predicted"/>
<dbReference type="RefSeq" id="WP_013915230.1">
    <property type="nucleotide sequence ID" value="NC_015690.1"/>
</dbReference>
<evidence type="ECO:0000313" key="1">
    <source>
        <dbReference type="EMBL" id="AEI40068.1"/>
    </source>
</evidence>
<name>F8FMI5_PAEMK</name>
<gene>
    <name evidence="1" type="ordered locus">KNP414_01504</name>
</gene>
<reference evidence="1 2" key="2">
    <citation type="journal article" date="2013" name="Genome Announc.">
        <title>Genome Sequence of Growth-Improving Paenibacillus mucilaginosus Strain KNP414.</title>
        <authorList>
            <person name="Lu J.J."/>
            <person name="Wang J.F."/>
            <person name="Hu X.F."/>
        </authorList>
    </citation>
    <scope>NUCLEOTIDE SEQUENCE [LARGE SCALE GENOMIC DNA]</scope>
    <source>
        <strain evidence="1 2">KNP414</strain>
    </source>
</reference>
<protein>
    <submittedName>
        <fullName evidence="1">Uncharacterized protein</fullName>
    </submittedName>
</protein>
<sequence length="57" mass="6874">MENAVSFGMWLMLFASVTVAFAAGLLEFIWRDTTDYDMEFLWNYRYTLEDLHLDRKE</sequence>
<organism evidence="1 2">
    <name type="scientific">Paenibacillus mucilaginosus (strain KNP414)</name>
    <dbReference type="NCBI Taxonomy" id="1036673"/>
    <lineage>
        <taxon>Bacteria</taxon>
        <taxon>Bacillati</taxon>
        <taxon>Bacillota</taxon>
        <taxon>Bacilli</taxon>
        <taxon>Bacillales</taxon>
        <taxon>Paenibacillaceae</taxon>
        <taxon>Paenibacillus</taxon>
    </lineage>
</organism>
<dbReference type="PATRIC" id="fig|1036673.3.peg.1327"/>